<dbReference type="EMBL" id="ML119144">
    <property type="protein sequence ID" value="RPB10286.1"/>
    <property type="molecule type" value="Genomic_DNA"/>
</dbReference>
<dbReference type="InterPro" id="IPR011611">
    <property type="entry name" value="PfkB_dom"/>
</dbReference>
<dbReference type="Gene3D" id="3.40.1790.10">
    <property type="entry name" value="Indigoidine synthase domain"/>
    <property type="match status" value="1"/>
</dbReference>
<keyword evidence="8" id="KW-1185">Reference proteome</keyword>
<accession>A0A3N4KIA3</accession>
<dbReference type="AlphaFoldDB" id="A0A3N4KIA3"/>
<organism evidence="7 8">
    <name type="scientific">Morchella conica CCBAS932</name>
    <dbReference type="NCBI Taxonomy" id="1392247"/>
    <lineage>
        <taxon>Eukaryota</taxon>
        <taxon>Fungi</taxon>
        <taxon>Dikarya</taxon>
        <taxon>Ascomycota</taxon>
        <taxon>Pezizomycotina</taxon>
        <taxon>Pezizomycetes</taxon>
        <taxon>Pezizales</taxon>
        <taxon>Morchellaceae</taxon>
        <taxon>Morchella</taxon>
    </lineage>
</organism>
<dbReference type="PANTHER" id="PTHR42909:SF1">
    <property type="entry name" value="CARBOHYDRATE KINASE PFKB DOMAIN-CONTAINING PROTEIN"/>
    <property type="match status" value="1"/>
</dbReference>
<protein>
    <recommendedName>
        <fullName evidence="6">Carbohydrate kinase PfkB domain-containing protein</fullName>
    </recommendedName>
</protein>
<name>A0A3N4KIA3_9PEZI</name>
<keyword evidence="1" id="KW-0479">Metal-binding</keyword>
<evidence type="ECO:0000313" key="7">
    <source>
        <dbReference type="EMBL" id="RPB10286.1"/>
    </source>
</evidence>
<dbReference type="GO" id="GO:0004730">
    <property type="term" value="F:pseudouridylate synthase activity"/>
    <property type="evidence" value="ECO:0007669"/>
    <property type="project" value="InterPro"/>
</dbReference>
<keyword evidence="4" id="KW-0456">Lyase</keyword>
<dbReference type="Pfam" id="PF00294">
    <property type="entry name" value="PfkB"/>
    <property type="match status" value="2"/>
</dbReference>
<dbReference type="InterPro" id="IPR022830">
    <property type="entry name" value="Indigdn_synthA-like"/>
</dbReference>
<dbReference type="Proteomes" id="UP000277580">
    <property type="component" value="Unassembled WGS sequence"/>
</dbReference>
<evidence type="ECO:0000313" key="8">
    <source>
        <dbReference type="Proteomes" id="UP000277580"/>
    </source>
</evidence>
<dbReference type="PANTHER" id="PTHR42909">
    <property type="entry name" value="ZGC:136858"/>
    <property type="match status" value="1"/>
</dbReference>
<dbReference type="Gene3D" id="3.40.1190.20">
    <property type="match status" value="1"/>
</dbReference>
<dbReference type="SUPFAM" id="SSF110581">
    <property type="entry name" value="Indigoidine synthase A-like"/>
    <property type="match status" value="1"/>
</dbReference>
<dbReference type="STRING" id="1392247.A0A3N4KIA3"/>
<dbReference type="HAMAP" id="MF_01876">
    <property type="entry name" value="PsiMP_glycosidase"/>
    <property type="match status" value="1"/>
</dbReference>
<dbReference type="SUPFAM" id="SSF53613">
    <property type="entry name" value="Ribokinase-like"/>
    <property type="match status" value="1"/>
</dbReference>
<evidence type="ECO:0000259" key="6">
    <source>
        <dbReference type="Pfam" id="PF00294"/>
    </source>
</evidence>
<feature type="domain" description="Carbohydrate kinase PfkB" evidence="6">
    <location>
        <begin position="377"/>
        <end position="494"/>
    </location>
</feature>
<keyword evidence="3" id="KW-0464">Manganese</keyword>
<dbReference type="InterPro" id="IPR029056">
    <property type="entry name" value="Ribokinase-like"/>
</dbReference>
<evidence type="ECO:0000256" key="1">
    <source>
        <dbReference type="ARBA" id="ARBA00022723"/>
    </source>
</evidence>
<dbReference type="InterPro" id="IPR007342">
    <property type="entry name" value="PsuG"/>
</dbReference>
<keyword evidence="5" id="KW-0326">Glycosidase</keyword>
<evidence type="ECO:0000256" key="2">
    <source>
        <dbReference type="ARBA" id="ARBA00022801"/>
    </source>
</evidence>
<gene>
    <name evidence="7" type="ORF">P167DRAFT_559776</name>
</gene>
<evidence type="ECO:0000256" key="4">
    <source>
        <dbReference type="ARBA" id="ARBA00023239"/>
    </source>
</evidence>
<evidence type="ECO:0000256" key="5">
    <source>
        <dbReference type="ARBA" id="ARBA00023295"/>
    </source>
</evidence>
<sequence length="760" mass="81915">MSLLLRLPRALRIPRPQTLAPRLYSTTSGEREPWRRFSKFIQVSEEVQQALAEGKPVVALESAIITHGLPYPDNVELAAKVEQTIREAGAIPATTAVIHGIARIGLEASLIDVLGKAGSKNVQKVSRRDLPWITGVDTASGGTTVAGTMILAHHAGIKVFATGGIGGVHRAAANSMDISADLAELGRTPVAVVCSGAKPFLDIERTMEYLETVGVPAITFGKKGEDTFIPLFYSRDSRWKAEMVIETSAEAARIVYAAQEMGLESGQLFMNPIPNSHHINHLAMKDIITGAVTRCRKKGITGKAITPYTLEVIREQTRGASVLANKALVVNNAKRGAEIAVELAALTNGSTWINAASEVYRPKPATDTPEPTVTSKTDVLVVGSIAIDLSCDATTAVQLSTSNPSRIGESLGGVGNNVATAAHYTGAATKLISAVGKDLSGDWALQRIKTKGMDPMGIKLVEGYSTARYVAFNDSDGNMSVASADMAIIENIDHEWLKERIVKARPAWICLDGNLSSETIKMIAGGEPTGVSIAFEPTSVEKAARIIHPRMRLYPRTRISLVSPNELELASIFNAAKEKELFEAEKWFKMIDEIGVDSMFNNEMEMLGHQAGVDFRSTGILQQAVHLAPYFPNQLIKLGSRGVLSVRLVPSEFDISELVPKPVVTRGSGPDKLVVQHFAAEKPSSIVSVNGVGDTFLGVFLGHYSRKREWESAINKAQRAAVLTLASMESVNPDIEAKKKKYGKLQEPVTSINPFTRIGS</sequence>
<feature type="domain" description="Carbohydrate kinase PfkB" evidence="6">
    <location>
        <begin position="676"/>
        <end position="733"/>
    </location>
</feature>
<reference evidence="7 8" key="1">
    <citation type="journal article" date="2018" name="Nat. Ecol. Evol.">
        <title>Pezizomycetes genomes reveal the molecular basis of ectomycorrhizal truffle lifestyle.</title>
        <authorList>
            <person name="Murat C."/>
            <person name="Payen T."/>
            <person name="Noel B."/>
            <person name="Kuo A."/>
            <person name="Morin E."/>
            <person name="Chen J."/>
            <person name="Kohler A."/>
            <person name="Krizsan K."/>
            <person name="Balestrini R."/>
            <person name="Da Silva C."/>
            <person name="Montanini B."/>
            <person name="Hainaut M."/>
            <person name="Levati E."/>
            <person name="Barry K.W."/>
            <person name="Belfiori B."/>
            <person name="Cichocki N."/>
            <person name="Clum A."/>
            <person name="Dockter R.B."/>
            <person name="Fauchery L."/>
            <person name="Guy J."/>
            <person name="Iotti M."/>
            <person name="Le Tacon F."/>
            <person name="Lindquist E.A."/>
            <person name="Lipzen A."/>
            <person name="Malagnac F."/>
            <person name="Mello A."/>
            <person name="Molinier V."/>
            <person name="Miyauchi S."/>
            <person name="Poulain J."/>
            <person name="Riccioni C."/>
            <person name="Rubini A."/>
            <person name="Sitrit Y."/>
            <person name="Splivallo R."/>
            <person name="Traeger S."/>
            <person name="Wang M."/>
            <person name="Zifcakova L."/>
            <person name="Wipf D."/>
            <person name="Zambonelli A."/>
            <person name="Paolocci F."/>
            <person name="Nowrousian M."/>
            <person name="Ottonello S."/>
            <person name="Baldrian P."/>
            <person name="Spatafora J.W."/>
            <person name="Henrissat B."/>
            <person name="Nagy L.G."/>
            <person name="Aury J.M."/>
            <person name="Wincker P."/>
            <person name="Grigoriev I.V."/>
            <person name="Bonfante P."/>
            <person name="Martin F.M."/>
        </authorList>
    </citation>
    <scope>NUCLEOTIDE SEQUENCE [LARGE SCALE GENOMIC DNA]</scope>
    <source>
        <strain evidence="7 8">CCBAS932</strain>
    </source>
</reference>
<keyword evidence="2" id="KW-0378">Hydrolase</keyword>
<dbReference type="Pfam" id="PF04227">
    <property type="entry name" value="Indigoidine_A"/>
    <property type="match status" value="1"/>
</dbReference>
<evidence type="ECO:0000256" key="3">
    <source>
        <dbReference type="ARBA" id="ARBA00023211"/>
    </source>
</evidence>
<dbReference type="CDD" id="cd01941">
    <property type="entry name" value="YeiC_kinase_like"/>
    <property type="match status" value="1"/>
</dbReference>
<proteinExistence type="inferred from homology"/>
<dbReference type="OrthoDB" id="198885at2759"/>
<dbReference type="GO" id="GO:0046872">
    <property type="term" value="F:metal ion binding"/>
    <property type="evidence" value="ECO:0007669"/>
    <property type="project" value="UniProtKB-KW"/>
</dbReference>
<dbReference type="GO" id="GO:0016798">
    <property type="term" value="F:hydrolase activity, acting on glycosyl bonds"/>
    <property type="evidence" value="ECO:0007669"/>
    <property type="project" value="UniProtKB-KW"/>
</dbReference>
<dbReference type="GO" id="GO:0005737">
    <property type="term" value="C:cytoplasm"/>
    <property type="evidence" value="ECO:0007669"/>
    <property type="project" value="TreeGrafter"/>
</dbReference>
<dbReference type="InParanoid" id="A0A3N4KIA3"/>